<dbReference type="PANTHER" id="PTHR10543">
    <property type="entry name" value="BETA-CAROTENE DIOXYGENASE"/>
    <property type="match status" value="1"/>
</dbReference>
<dbReference type="PANTHER" id="PTHR10543:SF89">
    <property type="entry name" value="CAROTENOID 9,10(9',10')-CLEAVAGE DIOXYGENASE 1"/>
    <property type="match status" value="1"/>
</dbReference>
<evidence type="ECO:0000256" key="2">
    <source>
        <dbReference type="ARBA" id="ARBA00022723"/>
    </source>
</evidence>
<comment type="cofactor">
    <cofactor evidence="5">
        <name>Fe(2+)</name>
        <dbReference type="ChEBI" id="CHEBI:29033"/>
    </cofactor>
    <text evidence="5">Binds 1 Fe(2+) ion per subunit.</text>
</comment>
<reference evidence="6 7" key="1">
    <citation type="submission" date="2019-08" db="EMBL/GenBank/DDBJ databases">
        <title>The genome sequence of a newly discovered highly antifungal drug resistant Aspergillus species, Aspergillus tanneri NIH 1004.</title>
        <authorList>
            <person name="Mounaud S."/>
            <person name="Singh I."/>
            <person name="Joardar V."/>
            <person name="Pakala S."/>
            <person name="Pakala S."/>
            <person name="Venepally P."/>
            <person name="Chung J.K."/>
            <person name="Losada L."/>
            <person name="Nierman W.C."/>
        </authorList>
    </citation>
    <scope>NUCLEOTIDE SEQUENCE [LARGE SCALE GENOMIC DNA]</scope>
    <source>
        <strain evidence="6 7">NIH1004</strain>
    </source>
</reference>
<dbReference type="EMBL" id="QUQM01000006">
    <property type="protein sequence ID" value="KAA8644424.1"/>
    <property type="molecule type" value="Genomic_DNA"/>
</dbReference>
<evidence type="ECO:0000256" key="1">
    <source>
        <dbReference type="ARBA" id="ARBA00006787"/>
    </source>
</evidence>
<feature type="binding site" evidence="5">
    <location>
        <position position="497"/>
    </location>
    <ligand>
        <name>Fe cation</name>
        <dbReference type="ChEBI" id="CHEBI:24875"/>
        <note>catalytic</note>
    </ligand>
</feature>
<evidence type="ECO:0000313" key="6">
    <source>
        <dbReference type="EMBL" id="KAA8644424.1"/>
    </source>
</evidence>
<feature type="binding site" evidence="5">
    <location>
        <position position="259"/>
    </location>
    <ligand>
        <name>Fe cation</name>
        <dbReference type="ChEBI" id="CHEBI:24875"/>
        <note>catalytic</note>
    </ligand>
</feature>
<keyword evidence="4 5" id="KW-0408">Iron</keyword>
<name>A0A5M9MGH6_9EURO</name>
<dbReference type="Pfam" id="PF03055">
    <property type="entry name" value="RPE65"/>
    <property type="match status" value="2"/>
</dbReference>
<dbReference type="GO" id="GO:0016121">
    <property type="term" value="P:carotene catabolic process"/>
    <property type="evidence" value="ECO:0007669"/>
    <property type="project" value="TreeGrafter"/>
</dbReference>
<dbReference type="InterPro" id="IPR004294">
    <property type="entry name" value="Carotenoid_Oase"/>
</dbReference>
<evidence type="ECO:0008006" key="8">
    <source>
        <dbReference type="Google" id="ProtNLM"/>
    </source>
</evidence>
<gene>
    <name evidence="6" type="ORF">ATNIH1004_008628</name>
</gene>
<comment type="similarity">
    <text evidence="1">Belongs to the carotenoid oxygenase family.</text>
</comment>
<dbReference type="GeneID" id="54331330"/>
<keyword evidence="2 5" id="KW-0479">Metal-binding</keyword>
<proteinExistence type="inferred from homology"/>
<dbReference type="GO" id="GO:0046872">
    <property type="term" value="F:metal ion binding"/>
    <property type="evidence" value="ECO:0007669"/>
    <property type="project" value="UniProtKB-KW"/>
</dbReference>
<dbReference type="VEuPathDB" id="FungiDB:EYZ11_009683"/>
<evidence type="ECO:0000313" key="7">
    <source>
        <dbReference type="Proteomes" id="UP000324241"/>
    </source>
</evidence>
<comment type="caution">
    <text evidence="6">The sequence shown here is derived from an EMBL/GenBank/DDBJ whole genome shotgun (WGS) entry which is preliminary data.</text>
</comment>
<evidence type="ECO:0000256" key="4">
    <source>
        <dbReference type="ARBA" id="ARBA00023004"/>
    </source>
</evidence>
<evidence type="ECO:0000256" key="5">
    <source>
        <dbReference type="PIRSR" id="PIRSR604294-1"/>
    </source>
</evidence>
<dbReference type="AlphaFoldDB" id="A0A5M9MGH6"/>
<dbReference type="GO" id="GO:0010436">
    <property type="term" value="F:carotenoid dioxygenase activity"/>
    <property type="evidence" value="ECO:0007669"/>
    <property type="project" value="TreeGrafter"/>
</dbReference>
<organism evidence="6 7">
    <name type="scientific">Aspergillus tanneri</name>
    <dbReference type="NCBI Taxonomy" id="1220188"/>
    <lineage>
        <taxon>Eukaryota</taxon>
        <taxon>Fungi</taxon>
        <taxon>Dikarya</taxon>
        <taxon>Ascomycota</taxon>
        <taxon>Pezizomycotina</taxon>
        <taxon>Eurotiomycetes</taxon>
        <taxon>Eurotiomycetidae</taxon>
        <taxon>Eurotiales</taxon>
        <taxon>Aspergillaceae</taxon>
        <taxon>Aspergillus</taxon>
        <taxon>Aspergillus subgen. Circumdati</taxon>
    </lineage>
</organism>
<keyword evidence="3" id="KW-0560">Oxidoreductase</keyword>
<dbReference type="Proteomes" id="UP000324241">
    <property type="component" value="Unassembled WGS sequence"/>
</dbReference>
<accession>A0A5M9MGH6</accession>
<evidence type="ECO:0000256" key="3">
    <source>
        <dbReference type="ARBA" id="ARBA00023002"/>
    </source>
</evidence>
<dbReference type="OrthoDB" id="1069523at2759"/>
<protein>
    <recommendedName>
        <fullName evidence="8">Carotenoid oxygenase</fullName>
    </recommendedName>
</protein>
<sequence length="520" mass="58601">MPRVRKSQHPLLDGNFAPTSEVRSPVSCRYKGLIPHELLGGQYVRNGSNPAIVPSGRSGYHWFDGDGMLTGVYFRRTYDSLKVQPEFVCKYVCTDIYRASEKLPARLMPILPSFTTLINQSVSIFTLAFELLRTLFLIAWSYIQLSQSPIKRISVANTNIIFHDGRALALNETGPPMRIKLPEIETVDWFTGRESDGVNAGSKYGFGGPGLLGFFKEWTTAHPHIDPLTQELVLLHSTLIPPTPNETKWFETGPCLIFHVANSWDERQGRDEDFVVVNMLVCRMTSASIMYLTGDVPSPTGRKTRSEEEQCRLYYYQFNLSDQCNNITHEWALSAIWFELPVVPKSKSMRNARFVYGYSTAQASFGDLTLQALKADCLVKVNAGALIEKGKKESPVRVMGCVDKRSISEIITSADPNDPIKVFRMPPGCYGAECSFVSREGALDEDDGWLLTFVFDESQLQKVSREQFSELWIINAKDMQSVVARVQIPHRVPYGFHGSWFSESDLRSQRALDSTSRGKD</sequence>
<dbReference type="RefSeq" id="XP_033423785.1">
    <property type="nucleotide sequence ID" value="XM_033573233.1"/>
</dbReference>